<dbReference type="SUPFAM" id="SSF51445">
    <property type="entry name" value="(Trans)glycosidases"/>
    <property type="match status" value="1"/>
</dbReference>
<dbReference type="PANTHER" id="PTHR11177:SF317">
    <property type="entry name" value="CHITINASE 12-RELATED"/>
    <property type="match status" value="1"/>
</dbReference>
<keyword evidence="5" id="KW-0146">Chitin degradation</keyword>
<dbReference type="Gene3D" id="2.60.40.10">
    <property type="entry name" value="Immunoglobulins"/>
    <property type="match status" value="1"/>
</dbReference>
<dbReference type="GO" id="GO:0008843">
    <property type="term" value="F:endochitinase activity"/>
    <property type="evidence" value="ECO:0007669"/>
    <property type="project" value="UniProtKB-EC"/>
</dbReference>
<keyword evidence="6 7" id="KW-0326">Glycosidase</keyword>
<dbReference type="GO" id="GO:0005975">
    <property type="term" value="P:carbohydrate metabolic process"/>
    <property type="evidence" value="ECO:0007669"/>
    <property type="project" value="InterPro"/>
</dbReference>
<organism evidence="11 12">
    <name type="scientific">Anaeromicropila herbilytica</name>
    <dbReference type="NCBI Taxonomy" id="2785025"/>
    <lineage>
        <taxon>Bacteria</taxon>
        <taxon>Bacillati</taxon>
        <taxon>Bacillota</taxon>
        <taxon>Clostridia</taxon>
        <taxon>Lachnospirales</taxon>
        <taxon>Lachnospiraceae</taxon>
        <taxon>Anaeromicropila</taxon>
    </lineage>
</organism>
<evidence type="ECO:0000256" key="1">
    <source>
        <dbReference type="ARBA" id="ARBA00000822"/>
    </source>
</evidence>
<dbReference type="SMART" id="SM00060">
    <property type="entry name" value="FN3"/>
    <property type="match status" value="1"/>
</dbReference>
<evidence type="ECO:0000256" key="4">
    <source>
        <dbReference type="ARBA" id="ARBA00022801"/>
    </source>
</evidence>
<dbReference type="SUPFAM" id="SSF54556">
    <property type="entry name" value="Chitinase insertion domain"/>
    <property type="match status" value="1"/>
</dbReference>
<evidence type="ECO:0000256" key="3">
    <source>
        <dbReference type="ARBA" id="ARBA00012729"/>
    </source>
</evidence>
<keyword evidence="12" id="KW-1185">Reference proteome</keyword>
<dbReference type="Gene3D" id="3.10.50.10">
    <property type="match status" value="1"/>
</dbReference>
<dbReference type="EMBL" id="AP024169">
    <property type="protein sequence ID" value="BCN31452.1"/>
    <property type="molecule type" value="Genomic_DNA"/>
</dbReference>
<evidence type="ECO:0000313" key="12">
    <source>
        <dbReference type="Proteomes" id="UP000595897"/>
    </source>
</evidence>
<dbReference type="EC" id="3.2.1.14" evidence="3"/>
<dbReference type="RefSeq" id="WP_271712569.1">
    <property type="nucleotide sequence ID" value="NZ_AP024169.1"/>
</dbReference>
<evidence type="ECO:0000256" key="2">
    <source>
        <dbReference type="ARBA" id="ARBA00009121"/>
    </source>
</evidence>
<gene>
    <name evidence="11" type="ORF">bsdtb5_27470</name>
</gene>
<evidence type="ECO:0000259" key="9">
    <source>
        <dbReference type="PROSITE" id="PS50853"/>
    </source>
</evidence>
<dbReference type="Pfam" id="PF00704">
    <property type="entry name" value="Glyco_hydro_18"/>
    <property type="match status" value="1"/>
</dbReference>
<dbReference type="Pfam" id="PF00041">
    <property type="entry name" value="fn3"/>
    <property type="match status" value="1"/>
</dbReference>
<proteinExistence type="inferred from homology"/>
<feature type="domain" description="GH18" evidence="10">
    <location>
        <begin position="169"/>
        <end position="517"/>
    </location>
</feature>
<dbReference type="AlphaFoldDB" id="A0A7R7EMC4"/>
<feature type="signal peptide" evidence="8">
    <location>
        <begin position="1"/>
        <end position="29"/>
    </location>
</feature>
<accession>A0A7R7EMC4</accession>
<dbReference type="CDD" id="cd06548">
    <property type="entry name" value="GH18_chitinase"/>
    <property type="match status" value="1"/>
</dbReference>
<dbReference type="InterPro" id="IPR029070">
    <property type="entry name" value="Chitinase_insertion_sf"/>
</dbReference>
<reference evidence="11 12" key="1">
    <citation type="submission" date="2020-11" db="EMBL/GenBank/DDBJ databases">
        <title>Draft genome sequencing of a Lachnospiraceae strain isolated from anoxic soil subjected to BSD treatment.</title>
        <authorList>
            <person name="Uek A."/>
            <person name="Tonouchi A."/>
        </authorList>
    </citation>
    <scope>NUCLEOTIDE SEQUENCE [LARGE SCALE GENOMIC DNA]</scope>
    <source>
        <strain evidence="11 12">TB5</strain>
    </source>
</reference>
<feature type="domain" description="Fibronectin type-III" evidence="9">
    <location>
        <begin position="37"/>
        <end position="122"/>
    </location>
</feature>
<keyword evidence="8" id="KW-0732">Signal</keyword>
<evidence type="ECO:0000256" key="8">
    <source>
        <dbReference type="SAM" id="SignalP"/>
    </source>
</evidence>
<evidence type="ECO:0000313" key="11">
    <source>
        <dbReference type="EMBL" id="BCN31452.1"/>
    </source>
</evidence>
<dbReference type="InterPro" id="IPR001223">
    <property type="entry name" value="Glyco_hydro18_cat"/>
</dbReference>
<dbReference type="SUPFAM" id="SSF49265">
    <property type="entry name" value="Fibronectin type III"/>
    <property type="match status" value="1"/>
</dbReference>
<dbReference type="Proteomes" id="UP000595897">
    <property type="component" value="Chromosome"/>
</dbReference>
<dbReference type="InterPro" id="IPR036116">
    <property type="entry name" value="FN3_sf"/>
</dbReference>
<evidence type="ECO:0000256" key="5">
    <source>
        <dbReference type="ARBA" id="ARBA00023024"/>
    </source>
</evidence>
<dbReference type="InterPro" id="IPR001579">
    <property type="entry name" value="Glyco_hydro_18_chit_AS"/>
</dbReference>
<evidence type="ECO:0000256" key="7">
    <source>
        <dbReference type="RuleBase" id="RU000489"/>
    </source>
</evidence>
<dbReference type="GO" id="GO:0008061">
    <property type="term" value="F:chitin binding"/>
    <property type="evidence" value="ECO:0007669"/>
    <property type="project" value="InterPro"/>
</dbReference>
<dbReference type="InterPro" id="IPR050314">
    <property type="entry name" value="Glycosyl_Hydrlase_18"/>
</dbReference>
<dbReference type="GO" id="GO:0006032">
    <property type="term" value="P:chitin catabolic process"/>
    <property type="evidence" value="ECO:0007669"/>
    <property type="project" value="UniProtKB-KW"/>
</dbReference>
<evidence type="ECO:0000259" key="10">
    <source>
        <dbReference type="PROSITE" id="PS51910"/>
    </source>
</evidence>
<evidence type="ECO:0000256" key="6">
    <source>
        <dbReference type="ARBA" id="ARBA00023295"/>
    </source>
</evidence>
<dbReference type="Gene3D" id="3.20.20.80">
    <property type="entry name" value="Glycosidases"/>
    <property type="match status" value="1"/>
</dbReference>
<dbReference type="CDD" id="cd00063">
    <property type="entry name" value="FN3"/>
    <property type="match status" value="1"/>
</dbReference>
<dbReference type="PROSITE" id="PS51257">
    <property type="entry name" value="PROKAR_LIPOPROTEIN"/>
    <property type="match status" value="1"/>
</dbReference>
<dbReference type="PROSITE" id="PS50853">
    <property type="entry name" value="FN3"/>
    <property type="match status" value="1"/>
</dbReference>
<feature type="chain" id="PRO_5032826461" description="chitinase" evidence="8">
    <location>
        <begin position="30"/>
        <end position="517"/>
    </location>
</feature>
<dbReference type="InterPro" id="IPR003961">
    <property type="entry name" value="FN3_dom"/>
</dbReference>
<keyword evidence="4 7" id="KW-0378">Hydrolase</keyword>
<dbReference type="PANTHER" id="PTHR11177">
    <property type="entry name" value="CHITINASE"/>
    <property type="match status" value="1"/>
</dbReference>
<dbReference type="InterPro" id="IPR011583">
    <property type="entry name" value="Chitinase_II/V-like_cat"/>
</dbReference>
<dbReference type="PROSITE" id="PS51910">
    <property type="entry name" value="GH18_2"/>
    <property type="match status" value="1"/>
</dbReference>
<dbReference type="InterPro" id="IPR013783">
    <property type="entry name" value="Ig-like_fold"/>
</dbReference>
<dbReference type="SMART" id="SM00636">
    <property type="entry name" value="Glyco_18"/>
    <property type="match status" value="1"/>
</dbReference>
<name>A0A7R7EMC4_9FIRM</name>
<comment type="catalytic activity">
    <reaction evidence="1">
        <text>Random endo-hydrolysis of N-acetyl-beta-D-glucosaminide (1-&gt;4)-beta-linkages in chitin and chitodextrins.</text>
        <dbReference type="EC" id="3.2.1.14"/>
    </reaction>
</comment>
<dbReference type="KEGG" id="ahb:bsdtb5_27470"/>
<dbReference type="PROSITE" id="PS01095">
    <property type="entry name" value="GH18_1"/>
    <property type="match status" value="1"/>
</dbReference>
<sequence length="517" mass="56846">MKNNFKKYFTVLLVLALLLSCQTPTTSMAGKRIAPYPPTNLKTSSISSTSITLNWTLSTSNANVSSYYVYKNGAYIGSTKTNTYVISNLTPSTSYSFYVKAYGTNGLLSTASNTVTVTTLAAISPTPTVTPTITPSPSPTIAPTPTPTVEPTIAPTITPTPTVAPTLSTRMVGYYAAWAAYSAFTPDKLDATKLTHINYSFANIGSDYKITLGYPDVDLTNFTKLNALKQINPSLKTLISVGGWSWSARFSDAALTDASRTVFADSIVDFIVKYGFDGVDIDWEYPVGGGLSTNIHRPEDKQNFTLMLQKIREKLDARGVIDNKHYLLSIAGASGSWYINNVELGILHKYLDYANIMTYDIHGTWDSYTDFNAPLYNNTDTSPQYKGSVDEYVKAWINAGFPASKIVLGVPFYGYIYKAVTNQNNGLYQTYSGGQSISYASIAANYLNASGYVRYFHSQSMVPWLFNGNTFITYDDEISMAKKAQYMKANSLGGIAMWELSQDPNRVLLNALYEQVK</sequence>
<keyword evidence="5" id="KW-0119">Carbohydrate metabolism</keyword>
<protein>
    <recommendedName>
        <fullName evidence="3">chitinase</fullName>
        <ecNumber evidence="3">3.2.1.14</ecNumber>
    </recommendedName>
</protein>
<dbReference type="InterPro" id="IPR017853">
    <property type="entry name" value="GH"/>
</dbReference>
<keyword evidence="5" id="KW-0624">Polysaccharide degradation</keyword>
<comment type="similarity">
    <text evidence="2">Belongs to the glycosyl hydrolase 18 family. Chitinase class II subfamily.</text>
</comment>